<evidence type="ECO:0000313" key="1">
    <source>
        <dbReference type="EMBL" id="DAE17408.1"/>
    </source>
</evidence>
<protein>
    <submittedName>
        <fullName evidence="1">Uncharacterized protein</fullName>
    </submittedName>
</protein>
<reference evidence="1" key="1">
    <citation type="journal article" date="2021" name="Proc. Natl. Acad. Sci. U.S.A.">
        <title>A Catalog of Tens of Thousands of Viruses from Human Metagenomes Reveals Hidden Associations with Chronic Diseases.</title>
        <authorList>
            <person name="Tisza M.J."/>
            <person name="Buck C.B."/>
        </authorList>
    </citation>
    <scope>NUCLEOTIDE SEQUENCE</scope>
    <source>
        <strain evidence="1">Ctr2f5</strain>
    </source>
</reference>
<proteinExistence type="predicted"/>
<name>A0A8S5QEA5_9CAUD</name>
<accession>A0A8S5QEA5</accession>
<organism evidence="1">
    <name type="scientific">Siphoviridae sp. ctr2f5</name>
    <dbReference type="NCBI Taxonomy" id="2825684"/>
    <lineage>
        <taxon>Viruses</taxon>
        <taxon>Duplodnaviria</taxon>
        <taxon>Heunggongvirae</taxon>
        <taxon>Uroviricota</taxon>
        <taxon>Caudoviricetes</taxon>
    </lineage>
</organism>
<dbReference type="EMBL" id="BK015639">
    <property type="protein sequence ID" value="DAE17408.1"/>
    <property type="molecule type" value="Genomic_DNA"/>
</dbReference>
<sequence length="46" mass="5626">MYELHTKIECEETHFEIVDRYGNFIESFDFSEYSEALKKLKQLNYS</sequence>